<dbReference type="Pfam" id="PF20209">
    <property type="entry name" value="DUF6570"/>
    <property type="match status" value="1"/>
</dbReference>
<dbReference type="InterPro" id="IPR046700">
    <property type="entry name" value="DUF6570"/>
</dbReference>
<feature type="domain" description="DUF6570" evidence="1">
    <location>
        <begin position="72"/>
        <end position="147"/>
    </location>
</feature>
<protein>
    <submittedName>
        <fullName evidence="2">41832_t:CDS:1</fullName>
    </submittedName>
</protein>
<name>A0ABM8W1G0_GIGMA</name>
<accession>A0ABM8W1G0</accession>
<evidence type="ECO:0000313" key="2">
    <source>
        <dbReference type="EMBL" id="CAG8500444.1"/>
    </source>
</evidence>
<comment type="caution">
    <text evidence="2">The sequence shown here is derived from an EMBL/GenBank/DDBJ whole genome shotgun (WGS) entry which is preliminary data.</text>
</comment>
<keyword evidence="3" id="KW-1185">Reference proteome</keyword>
<dbReference type="EMBL" id="CAJVQB010000653">
    <property type="protein sequence ID" value="CAG8500444.1"/>
    <property type="molecule type" value="Genomic_DNA"/>
</dbReference>
<proteinExistence type="predicted"/>
<organism evidence="2 3">
    <name type="scientific">Gigaspora margarita</name>
    <dbReference type="NCBI Taxonomy" id="4874"/>
    <lineage>
        <taxon>Eukaryota</taxon>
        <taxon>Fungi</taxon>
        <taxon>Fungi incertae sedis</taxon>
        <taxon>Mucoromycota</taxon>
        <taxon>Glomeromycotina</taxon>
        <taxon>Glomeromycetes</taxon>
        <taxon>Diversisporales</taxon>
        <taxon>Gigasporaceae</taxon>
        <taxon>Gigaspora</taxon>
    </lineage>
</organism>
<gene>
    <name evidence="2" type="ORF">GMARGA_LOCUS2173</name>
</gene>
<reference evidence="2 3" key="1">
    <citation type="submission" date="2021-06" db="EMBL/GenBank/DDBJ databases">
        <authorList>
            <person name="Kallberg Y."/>
            <person name="Tangrot J."/>
            <person name="Rosling A."/>
        </authorList>
    </citation>
    <scope>NUCLEOTIDE SEQUENCE [LARGE SCALE GENOMIC DNA]</scope>
    <source>
        <strain evidence="2 3">120-4 pot B 10/14</strain>
    </source>
</reference>
<evidence type="ECO:0000259" key="1">
    <source>
        <dbReference type="Pfam" id="PF20209"/>
    </source>
</evidence>
<evidence type="ECO:0000313" key="3">
    <source>
        <dbReference type="Proteomes" id="UP000789901"/>
    </source>
</evidence>
<dbReference type="Proteomes" id="UP000789901">
    <property type="component" value="Unassembled WGS sequence"/>
</dbReference>
<feature type="non-terminal residue" evidence="2">
    <location>
        <position position="1"/>
    </location>
</feature>
<sequence>IVIDENKSSKQMRQISAINTKEQQVQNVNVQEMHAHKIKYELCPICNENFSPITLVIGNCRWCYSEKILSKKFTSENDMDPGEVLQELQGLTEIEEMLIAQVFPVIMVYKLCGGQYSYHENIINFLQDVQEFTMHLSRSPSSLNVLIIYHQSVRSTSFRDF</sequence>